<dbReference type="OrthoDB" id="10248446at2759"/>
<dbReference type="AlphaFoldDB" id="A0A835I0M7"/>
<dbReference type="InterPro" id="IPR036188">
    <property type="entry name" value="FAD/NAD-bd_sf"/>
</dbReference>
<dbReference type="EMBL" id="JADFTS010000004">
    <property type="protein sequence ID" value="KAF9608286.1"/>
    <property type="molecule type" value="Genomic_DNA"/>
</dbReference>
<organism evidence="1 2">
    <name type="scientific">Coptis chinensis</name>
    <dbReference type="NCBI Taxonomy" id="261450"/>
    <lineage>
        <taxon>Eukaryota</taxon>
        <taxon>Viridiplantae</taxon>
        <taxon>Streptophyta</taxon>
        <taxon>Embryophyta</taxon>
        <taxon>Tracheophyta</taxon>
        <taxon>Spermatophyta</taxon>
        <taxon>Magnoliopsida</taxon>
        <taxon>Ranunculales</taxon>
        <taxon>Ranunculaceae</taxon>
        <taxon>Coptidoideae</taxon>
        <taxon>Coptis</taxon>
    </lineage>
</organism>
<dbReference type="PANTHER" id="PTHR11760">
    <property type="entry name" value="30S/40S RIBOSOMAL PROTEIN S3"/>
    <property type="match status" value="1"/>
</dbReference>
<dbReference type="Gene3D" id="3.30.300.20">
    <property type="match status" value="1"/>
</dbReference>
<dbReference type="PANTHER" id="PTHR11760:SF64">
    <property type="entry name" value="40S RIBOSOMAL PROTEIN S3"/>
    <property type="match status" value="1"/>
</dbReference>
<sequence length="284" mass="31357">MLEKYHTVGGMCESVDIEGPTVTKVAIDVVNKMGAEVQSVVLQQRFKYFPLVNNMKLGFYEKLEFELQGLNNTYYVGSLLAFELTERNSSYAMAMACKPFVDDGVFFDELNEVLTRELAENGHSLAYENHHLCHPYPKREKGRRIRELTSVIQKINVPKNSVELYAEKVNNRGAIAQAESLRYKLLGGLVVCRILCISDLNVAVKICDSIGEPKPYVPESGASFFSAFPLRGTQQGALSSGGSVSATLLIGPLLAPKSIREAALQVVLHGVVNIITEPIGEEMR</sequence>
<dbReference type="GO" id="GO:0022627">
    <property type="term" value="C:cytosolic small ribosomal subunit"/>
    <property type="evidence" value="ECO:0007669"/>
    <property type="project" value="TreeGrafter"/>
</dbReference>
<comment type="caution">
    <text evidence="1">The sequence shown here is derived from an EMBL/GenBank/DDBJ whole genome shotgun (WGS) entry which is preliminary data.</text>
</comment>
<reference evidence="1 2" key="1">
    <citation type="submission" date="2020-10" db="EMBL/GenBank/DDBJ databases">
        <title>The Coptis chinensis genome and diversification of protoberbering-type alkaloids.</title>
        <authorList>
            <person name="Wang B."/>
            <person name="Shu S."/>
            <person name="Song C."/>
            <person name="Liu Y."/>
        </authorList>
    </citation>
    <scope>NUCLEOTIDE SEQUENCE [LARGE SCALE GENOMIC DNA]</scope>
    <source>
        <strain evidence="1">HL-2020</strain>
        <tissue evidence="1">Leaf</tissue>
    </source>
</reference>
<gene>
    <name evidence="1" type="ORF">IFM89_008571</name>
</gene>
<dbReference type="GO" id="GO:0005634">
    <property type="term" value="C:nucleus"/>
    <property type="evidence" value="ECO:0007669"/>
    <property type="project" value="TreeGrafter"/>
</dbReference>
<dbReference type="InterPro" id="IPR015946">
    <property type="entry name" value="KH_dom-like_a/b"/>
</dbReference>
<evidence type="ECO:0000313" key="2">
    <source>
        <dbReference type="Proteomes" id="UP000631114"/>
    </source>
</evidence>
<evidence type="ECO:0000313" key="1">
    <source>
        <dbReference type="EMBL" id="KAF9608286.1"/>
    </source>
</evidence>
<accession>A0A835I0M7</accession>
<dbReference type="Proteomes" id="UP000631114">
    <property type="component" value="Unassembled WGS sequence"/>
</dbReference>
<name>A0A835I0M7_9MAGN</name>
<protein>
    <submittedName>
        <fullName evidence="1">Uncharacterized protein</fullName>
    </submittedName>
</protein>
<dbReference type="GO" id="GO:0003735">
    <property type="term" value="F:structural constituent of ribosome"/>
    <property type="evidence" value="ECO:0007669"/>
    <property type="project" value="TreeGrafter"/>
</dbReference>
<dbReference type="InterPro" id="IPR057258">
    <property type="entry name" value="Ribosomal_uS3"/>
</dbReference>
<proteinExistence type="predicted"/>
<keyword evidence="2" id="KW-1185">Reference proteome</keyword>
<dbReference type="Gene3D" id="3.50.50.60">
    <property type="entry name" value="FAD/NAD(P)-binding domain"/>
    <property type="match status" value="1"/>
</dbReference>